<sequence length="334" mass="38325">MVASQKRKAPEPVLTEHERDLKVFKDGDDRIKRLRDTLPDPSEDYQLFLFTSKKIWKITKEQRKLKKKLFGLNSTVDRGALTNWQRSEQFGLFTSTWQLLQLKETGTPGEVLAHALVNGKLVNKRIKVPRQVYLNLKRDELPNVSIDGVEVEKVINHSLPNGHPSVHLFKLTMSEDVYVSETKKLGALFNHPSVEGVYERQVPLNIRALLELGNKATGSQRGIVGKEPYDLNVLKKASGQESYLDTASLRYLYVFHVFNDDRQIFAIFLPSKNRAHVIIVSRTQDDRLPNLRSAYTKMYDERVESFADEPWQGVFNYSADMDVTQHTVTKVKNA</sequence>
<comment type="caution">
    <text evidence="1">The sequence shown here is derived from an EMBL/GenBank/DDBJ whole genome shotgun (WGS) entry which is preliminary data.</text>
</comment>
<evidence type="ECO:0000313" key="1">
    <source>
        <dbReference type="EMBL" id="KAK3044452.1"/>
    </source>
</evidence>
<gene>
    <name evidence="1" type="ORF">LTS18_001252</name>
</gene>
<evidence type="ECO:0000313" key="2">
    <source>
        <dbReference type="Proteomes" id="UP001186974"/>
    </source>
</evidence>
<proteinExistence type="predicted"/>
<reference evidence="1" key="1">
    <citation type="submission" date="2024-09" db="EMBL/GenBank/DDBJ databases">
        <title>Black Yeasts Isolated from many extreme environments.</title>
        <authorList>
            <person name="Coleine C."/>
            <person name="Stajich J.E."/>
            <person name="Selbmann L."/>
        </authorList>
    </citation>
    <scope>NUCLEOTIDE SEQUENCE</scope>
    <source>
        <strain evidence="1">CCFEE 5737</strain>
    </source>
</reference>
<accession>A0ACC3CT42</accession>
<organism evidence="1 2">
    <name type="scientific">Coniosporium uncinatum</name>
    <dbReference type="NCBI Taxonomy" id="93489"/>
    <lineage>
        <taxon>Eukaryota</taxon>
        <taxon>Fungi</taxon>
        <taxon>Dikarya</taxon>
        <taxon>Ascomycota</taxon>
        <taxon>Pezizomycotina</taxon>
        <taxon>Dothideomycetes</taxon>
        <taxon>Dothideomycetes incertae sedis</taxon>
        <taxon>Coniosporium</taxon>
    </lineage>
</organism>
<protein>
    <submittedName>
        <fullName evidence="1">Uncharacterized protein</fullName>
    </submittedName>
</protein>
<feature type="non-terminal residue" evidence="1">
    <location>
        <position position="334"/>
    </location>
</feature>
<keyword evidence="2" id="KW-1185">Reference proteome</keyword>
<dbReference type="EMBL" id="JAWDJW010011921">
    <property type="protein sequence ID" value="KAK3044452.1"/>
    <property type="molecule type" value="Genomic_DNA"/>
</dbReference>
<name>A0ACC3CT42_9PEZI</name>
<dbReference type="Proteomes" id="UP001186974">
    <property type="component" value="Unassembled WGS sequence"/>
</dbReference>